<protein>
    <submittedName>
        <fullName evidence="2">Uncharacterized protein</fullName>
    </submittedName>
</protein>
<evidence type="ECO:0000313" key="3">
    <source>
        <dbReference type="Proteomes" id="UP001497480"/>
    </source>
</evidence>
<reference evidence="2 3" key="1">
    <citation type="submission" date="2024-03" db="EMBL/GenBank/DDBJ databases">
        <authorList>
            <person name="Martinez-Hernandez J."/>
        </authorList>
    </citation>
    <scope>NUCLEOTIDE SEQUENCE [LARGE SCALE GENOMIC DNA]</scope>
</reference>
<dbReference type="InterPro" id="IPR006917">
    <property type="entry name" value="SOUL_heme-bd"/>
</dbReference>
<dbReference type="AlphaFoldDB" id="A0AAV1YI42"/>
<dbReference type="EMBL" id="CAXHTB010000025">
    <property type="protein sequence ID" value="CAL0333701.1"/>
    <property type="molecule type" value="Genomic_DNA"/>
</dbReference>
<evidence type="ECO:0000313" key="2">
    <source>
        <dbReference type="EMBL" id="CAL0333701.1"/>
    </source>
</evidence>
<organism evidence="2 3">
    <name type="scientific">Lupinus luteus</name>
    <name type="common">European yellow lupine</name>
    <dbReference type="NCBI Taxonomy" id="3873"/>
    <lineage>
        <taxon>Eukaryota</taxon>
        <taxon>Viridiplantae</taxon>
        <taxon>Streptophyta</taxon>
        <taxon>Embryophyta</taxon>
        <taxon>Tracheophyta</taxon>
        <taxon>Spermatophyta</taxon>
        <taxon>Magnoliopsida</taxon>
        <taxon>eudicotyledons</taxon>
        <taxon>Gunneridae</taxon>
        <taxon>Pentapetalae</taxon>
        <taxon>rosids</taxon>
        <taxon>fabids</taxon>
        <taxon>Fabales</taxon>
        <taxon>Fabaceae</taxon>
        <taxon>Papilionoideae</taxon>
        <taxon>50 kb inversion clade</taxon>
        <taxon>genistoids sensu lato</taxon>
        <taxon>core genistoids</taxon>
        <taxon>Genisteae</taxon>
        <taxon>Lupinus</taxon>
    </lineage>
</organism>
<dbReference type="PANTHER" id="PTHR11220:SF25">
    <property type="entry name" value="F3F9.4"/>
    <property type="match status" value="1"/>
</dbReference>
<gene>
    <name evidence="2" type="ORF">LLUT_LOCUS34761</name>
</gene>
<keyword evidence="3" id="KW-1185">Reference proteome</keyword>
<sequence length="106" mass="11696">MVKMMVIRSRVQEVMGSSPTINKNGVISGGVQITAVRQFSGFVNDSNVGEEAAALKASIAGTKWLAAVEKSRKAGQASIYTVAQYNDPFKFDNRVNEIWFLFDYEN</sequence>
<evidence type="ECO:0000256" key="1">
    <source>
        <dbReference type="ARBA" id="ARBA00009817"/>
    </source>
</evidence>
<dbReference type="InterPro" id="IPR011256">
    <property type="entry name" value="Reg_factor_effector_dom_sf"/>
</dbReference>
<comment type="caution">
    <text evidence="2">The sequence shown here is derived from an EMBL/GenBank/DDBJ whole genome shotgun (WGS) entry which is preliminary data.</text>
</comment>
<dbReference type="Pfam" id="PF04832">
    <property type="entry name" value="SOUL"/>
    <property type="match status" value="1"/>
</dbReference>
<comment type="similarity">
    <text evidence="1">Belongs to the HEBP family.</text>
</comment>
<proteinExistence type="inferred from homology"/>
<dbReference type="PANTHER" id="PTHR11220">
    <property type="entry name" value="HEME-BINDING PROTEIN-RELATED"/>
    <property type="match status" value="1"/>
</dbReference>
<dbReference type="SUPFAM" id="SSF55136">
    <property type="entry name" value="Probable bacterial effector-binding domain"/>
    <property type="match status" value="1"/>
</dbReference>
<dbReference type="Gene3D" id="3.20.80.10">
    <property type="entry name" value="Regulatory factor, effector binding domain"/>
    <property type="match status" value="1"/>
</dbReference>
<name>A0AAV1YI42_LUPLU</name>
<dbReference type="Proteomes" id="UP001497480">
    <property type="component" value="Unassembled WGS sequence"/>
</dbReference>
<accession>A0AAV1YI42</accession>